<keyword evidence="1" id="KW-1133">Transmembrane helix</keyword>
<feature type="transmembrane region" description="Helical" evidence="1">
    <location>
        <begin position="31"/>
        <end position="51"/>
    </location>
</feature>
<dbReference type="EMBL" id="AP019400">
    <property type="protein sequence ID" value="BBI34234.1"/>
    <property type="molecule type" value="Genomic_DNA"/>
</dbReference>
<name>A0A3T1D835_9BACL</name>
<dbReference type="RefSeq" id="WP_130611230.1">
    <property type="nucleotide sequence ID" value="NZ_AP019400.1"/>
</dbReference>
<sequence>MNNLEKFISGMVLVNIIMFFRYLVFSNFNRANIIVSLISLNIIFVVGYVWYDELINLSKTTTTLLIVLLLGILFAVFYNIEKNKK</sequence>
<evidence type="ECO:0000256" key="1">
    <source>
        <dbReference type="SAM" id="Phobius"/>
    </source>
</evidence>
<feature type="transmembrane region" description="Helical" evidence="1">
    <location>
        <begin position="6"/>
        <end position="24"/>
    </location>
</feature>
<keyword evidence="1" id="KW-0472">Membrane</keyword>
<protein>
    <submittedName>
        <fullName evidence="2">Uncharacterized protein</fullName>
    </submittedName>
</protein>
<gene>
    <name evidence="2" type="ORF">KCTCHS21_36330</name>
</gene>
<accession>A0A3T1D835</accession>
<evidence type="ECO:0000313" key="3">
    <source>
        <dbReference type="Proteomes" id="UP000289856"/>
    </source>
</evidence>
<feature type="transmembrane region" description="Helical" evidence="1">
    <location>
        <begin position="63"/>
        <end position="80"/>
    </location>
</feature>
<organism evidence="2 3">
    <name type="scientific">Cohnella abietis</name>
    <dbReference type="NCBI Taxonomy" id="2507935"/>
    <lineage>
        <taxon>Bacteria</taxon>
        <taxon>Bacillati</taxon>
        <taxon>Bacillota</taxon>
        <taxon>Bacilli</taxon>
        <taxon>Bacillales</taxon>
        <taxon>Paenibacillaceae</taxon>
        <taxon>Cohnella</taxon>
    </lineage>
</organism>
<evidence type="ECO:0000313" key="2">
    <source>
        <dbReference type="EMBL" id="BBI34234.1"/>
    </source>
</evidence>
<reference evidence="2 3" key="1">
    <citation type="submission" date="2019-01" db="EMBL/GenBank/DDBJ databases">
        <title>Complete genome sequence of Cohnella hallensis HS21 isolated from Korean fir (Abies koreana) rhizospheric soil.</title>
        <authorList>
            <person name="Jiang L."/>
            <person name="Kang S.W."/>
            <person name="Kim S."/>
            <person name="Jung J."/>
            <person name="Kim C.Y."/>
            <person name="Kim D.H."/>
            <person name="Kim S.W."/>
            <person name="Lee J."/>
        </authorList>
    </citation>
    <scope>NUCLEOTIDE SEQUENCE [LARGE SCALE GENOMIC DNA]</scope>
    <source>
        <strain evidence="2 3">HS21</strain>
    </source>
</reference>
<dbReference type="AlphaFoldDB" id="A0A3T1D835"/>
<dbReference type="KEGG" id="cohn:KCTCHS21_36330"/>
<dbReference type="Proteomes" id="UP000289856">
    <property type="component" value="Chromosome"/>
</dbReference>
<keyword evidence="1" id="KW-0812">Transmembrane</keyword>
<keyword evidence="3" id="KW-1185">Reference proteome</keyword>
<proteinExistence type="predicted"/>